<gene>
    <name evidence="6" type="ORF">CYLTODRAFT_363246</name>
</gene>
<keyword evidence="2" id="KW-0479">Metal-binding</keyword>
<evidence type="ECO:0000256" key="2">
    <source>
        <dbReference type="ARBA" id="ARBA00022723"/>
    </source>
</evidence>
<evidence type="ECO:0000313" key="7">
    <source>
        <dbReference type="Proteomes" id="UP000054007"/>
    </source>
</evidence>
<keyword evidence="5" id="KW-0539">Nucleus</keyword>
<dbReference type="GO" id="GO:0005634">
    <property type="term" value="C:nucleus"/>
    <property type="evidence" value="ECO:0007669"/>
    <property type="project" value="UniProtKB-SubCell"/>
</dbReference>
<proteinExistence type="predicted"/>
<dbReference type="EMBL" id="KN881032">
    <property type="protein sequence ID" value="KIY61151.1"/>
    <property type="molecule type" value="Genomic_DNA"/>
</dbReference>
<evidence type="ECO:0000256" key="1">
    <source>
        <dbReference type="ARBA" id="ARBA00004123"/>
    </source>
</evidence>
<evidence type="ECO:0000256" key="3">
    <source>
        <dbReference type="ARBA" id="ARBA00022771"/>
    </source>
</evidence>
<dbReference type="PANTHER" id="PTHR46481">
    <property type="entry name" value="ZINC FINGER BED DOMAIN-CONTAINING PROTEIN 4"/>
    <property type="match status" value="1"/>
</dbReference>
<name>A0A0D7AV32_9AGAR</name>
<dbReference type="GO" id="GO:0008270">
    <property type="term" value="F:zinc ion binding"/>
    <property type="evidence" value="ECO:0007669"/>
    <property type="project" value="UniProtKB-KW"/>
</dbReference>
<dbReference type="AlphaFoldDB" id="A0A0D7AV32"/>
<reference evidence="6 7" key="1">
    <citation type="journal article" date="2015" name="Fungal Genet. Biol.">
        <title>Evolution of novel wood decay mechanisms in Agaricales revealed by the genome sequences of Fistulina hepatica and Cylindrobasidium torrendii.</title>
        <authorList>
            <person name="Floudas D."/>
            <person name="Held B.W."/>
            <person name="Riley R."/>
            <person name="Nagy L.G."/>
            <person name="Koehler G."/>
            <person name="Ransdell A.S."/>
            <person name="Younus H."/>
            <person name="Chow J."/>
            <person name="Chiniquy J."/>
            <person name="Lipzen A."/>
            <person name="Tritt A."/>
            <person name="Sun H."/>
            <person name="Haridas S."/>
            <person name="LaButti K."/>
            <person name="Ohm R.A."/>
            <person name="Kues U."/>
            <person name="Blanchette R.A."/>
            <person name="Grigoriev I.V."/>
            <person name="Minto R.E."/>
            <person name="Hibbett D.S."/>
        </authorList>
    </citation>
    <scope>NUCLEOTIDE SEQUENCE [LARGE SCALE GENOMIC DNA]</scope>
    <source>
        <strain evidence="6 7">FP15055 ss-10</strain>
    </source>
</reference>
<dbReference type="OrthoDB" id="2677917at2759"/>
<dbReference type="SUPFAM" id="SSF140996">
    <property type="entry name" value="Hermes dimerisation domain"/>
    <property type="match status" value="1"/>
</dbReference>
<evidence type="ECO:0000256" key="4">
    <source>
        <dbReference type="ARBA" id="ARBA00022833"/>
    </source>
</evidence>
<dbReference type="Proteomes" id="UP000054007">
    <property type="component" value="Unassembled WGS sequence"/>
</dbReference>
<protein>
    <submittedName>
        <fullName evidence="6">Uncharacterized protein</fullName>
    </submittedName>
</protein>
<sequence>MKTWTSSIYGFYSQPVVEYVKNGEKTCLAHSFKCMACKAKTRRFQDTANRNSNSGLRKHAVRCFGKEVVDDAQEQEVHPLALRQKIQEQPKGKLRTMSISSMFDNQQKGGKKTYSTTPHTPTQTRAEYVRWCAKDGRPFRAVRDRAFLSLIKTGRPHHWIPHPTTVARDTKKAFAKTRQRIAKMLQVSLDS</sequence>
<keyword evidence="4" id="KW-0862">Zinc</keyword>
<dbReference type="PANTHER" id="PTHR46481:SF10">
    <property type="entry name" value="ZINC FINGER BED DOMAIN-CONTAINING PROTEIN 39"/>
    <property type="match status" value="1"/>
</dbReference>
<evidence type="ECO:0000313" key="6">
    <source>
        <dbReference type="EMBL" id="KIY61151.1"/>
    </source>
</evidence>
<keyword evidence="7" id="KW-1185">Reference proteome</keyword>
<comment type="subcellular location">
    <subcellularLocation>
        <location evidence="1">Nucleus</location>
    </subcellularLocation>
</comment>
<accession>A0A0D7AV32</accession>
<organism evidence="6 7">
    <name type="scientific">Cylindrobasidium torrendii FP15055 ss-10</name>
    <dbReference type="NCBI Taxonomy" id="1314674"/>
    <lineage>
        <taxon>Eukaryota</taxon>
        <taxon>Fungi</taxon>
        <taxon>Dikarya</taxon>
        <taxon>Basidiomycota</taxon>
        <taxon>Agaricomycotina</taxon>
        <taxon>Agaricomycetes</taxon>
        <taxon>Agaricomycetidae</taxon>
        <taxon>Agaricales</taxon>
        <taxon>Marasmiineae</taxon>
        <taxon>Physalacriaceae</taxon>
        <taxon>Cylindrobasidium</taxon>
    </lineage>
</organism>
<dbReference type="InterPro" id="IPR052035">
    <property type="entry name" value="ZnF_BED_domain_contain"/>
</dbReference>
<keyword evidence="3" id="KW-0863">Zinc-finger</keyword>
<evidence type="ECO:0000256" key="5">
    <source>
        <dbReference type="ARBA" id="ARBA00023242"/>
    </source>
</evidence>